<dbReference type="EMBL" id="AP018203">
    <property type="protein sequence ID" value="BAY53279.1"/>
    <property type="molecule type" value="Genomic_DNA"/>
</dbReference>
<dbReference type="Proteomes" id="UP000217895">
    <property type="component" value="Chromosome"/>
</dbReference>
<name>A0A1Z4J939_LEPBY</name>
<feature type="signal peptide" evidence="2">
    <location>
        <begin position="1"/>
        <end position="24"/>
    </location>
</feature>
<keyword evidence="2" id="KW-0732">Signal</keyword>
<reference evidence="3 4" key="1">
    <citation type="submission" date="2017-06" db="EMBL/GenBank/DDBJ databases">
        <title>Genome sequencing of cyanobaciteial culture collection at National Institute for Environmental Studies (NIES).</title>
        <authorList>
            <person name="Hirose Y."/>
            <person name="Shimura Y."/>
            <person name="Fujisawa T."/>
            <person name="Nakamura Y."/>
            <person name="Kawachi M."/>
        </authorList>
    </citation>
    <scope>NUCLEOTIDE SEQUENCE [LARGE SCALE GENOMIC DNA]</scope>
    <source>
        <strain evidence="3 4">NIES-2135</strain>
    </source>
</reference>
<evidence type="ECO:0008006" key="5">
    <source>
        <dbReference type="Google" id="ProtNLM"/>
    </source>
</evidence>
<proteinExistence type="predicted"/>
<accession>A0A1Z4J939</accession>
<evidence type="ECO:0000313" key="3">
    <source>
        <dbReference type="EMBL" id="BAY53279.1"/>
    </source>
</evidence>
<sequence length="76" mass="8197">MKLSTWTARIFAMLATFTVFSALAQSGVAIFLFSPSFTLHISNLPQVQIASCYPTEPEPSPSPTPSPAPAPKFQLI</sequence>
<evidence type="ECO:0000256" key="1">
    <source>
        <dbReference type="SAM" id="MobiDB-lite"/>
    </source>
</evidence>
<keyword evidence="4" id="KW-1185">Reference proteome</keyword>
<feature type="region of interest" description="Disordered" evidence="1">
    <location>
        <begin position="52"/>
        <end position="76"/>
    </location>
</feature>
<evidence type="ECO:0000256" key="2">
    <source>
        <dbReference type="SAM" id="SignalP"/>
    </source>
</evidence>
<organism evidence="3 4">
    <name type="scientific">Leptolyngbya boryana NIES-2135</name>
    <dbReference type="NCBI Taxonomy" id="1973484"/>
    <lineage>
        <taxon>Bacteria</taxon>
        <taxon>Bacillati</taxon>
        <taxon>Cyanobacteriota</taxon>
        <taxon>Cyanophyceae</taxon>
        <taxon>Leptolyngbyales</taxon>
        <taxon>Leptolyngbyaceae</taxon>
        <taxon>Leptolyngbya group</taxon>
        <taxon>Leptolyngbya</taxon>
    </lineage>
</organism>
<feature type="chain" id="PRO_5011113117" description="Secreted protein" evidence="2">
    <location>
        <begin position="25"/>
        <end position="76"/>
    </location>
</feature>
<protein>
    <recommendedName>
        <fullName evidence="5">Secreted protein</fullName>
    </recommendedName>
</protein>
<dbReference type="AlphaFoldDB" id="A0A1Z4J939"/>
<feature type="compositionally biased region" description="Pro residues" evidence="1">
    <location>
        <begin position="56"/>
        <end position="70"/>
    </location>
</feature>
<gene>
    <name evidence="3" type="ORF">NIES2135_00810</name>
</gene>
<evidence type="ECO:0000313" key="4">
    <source>
        <dbReference type="Proteomes" id="UP000217895"/>
    </source>
</evidence>